<dbReference type="Gramene" id="EOY23371">
    <property type="protein sequence ID" value="EOY23371"/>
    <property type="gene ID" value="TCM_015288"/>
</dbReference>
<protein>
    <submittedName>
        <fullName evidence="2">Uncharacterized protein isoform 1</fullName>
    </submittedName>
</protein>
<feature type="compositionally biased region" description="Polar residues" evidence="1">
    <location>
        <begin position="22"/>
        <end position="31"/>
    </location>
</feature>
<feature type="compositionally biased region" description="Polar residues" evidence="1">
    <location>
        <begin position="107"/>
        <end position="117"/>
    </location>
</feature>
<keyword evidence="3" id="KW-1185">Reference proteome</keyword>
<dbReference type="InParanoid" id="A0A061G1B4"/>
<dbReference type="eggNOG" id="ENOG502RYGF">
    <property type="taxonomic scope" value="Eukaryota"/>
</dbReference>
<dbReference type="PANTHER" id="PTHR33929">
    <property type="entry name" value="MEMBRANE-ASSOCIATED KINASE REGULATOR 2-RELATED"/>
    <property type="match status" value="1"/>
</dbReference>
<dbReference type="InterPro" id="IPR039619">
    <property type="entry name" value="MAKR2/5"/>
</dbReference>
<dbReference type="GO" id="GO:0016020">
    <property type="term" value="C:membrane"/>
    <property type="evidence" value="ECO:0000318"/>
    <property type="project" value="GO_Central"/>
</dbReference>
<gene>
    <name evidence="2" type="ORF">TCM_015288</name>
</gene>
<organism evidence="2 3">
    <name type="scientific">Theobroma cacao</name>
    <name type="common">Cacao</name>
    <name type="synonym">Cocoa</name>
    <dbReference type="NCBI Taxonomy" id="3641"/>
    <lineage>
        <taxon>Eukaryota</taxon>
        <taxon>Viridiplantae</taxon>
        <taxon>Streptophyta</taxon>
        <taxon>Embryophyta</taxon>
        <taxon>Tracheophyta</taxon>
        <taxon>Spermatophyta</taxon>
        <taxon>Magnoliopsida</taxon>
        <taxon>eudicotyledons</taxon>
        <taxon>Gunneridae</taxon>
        <taxon>Pentapetalae</taxon>
        <taxon>rosids</taxon>
        <taxon>malvids</taxon>
        <taxon>Malvales</taxon>
        <taxon>Malvaceae</taxon>
        <taxon>Byttnerioideae</taxon>
        <taxon>Theobroma</taxon>
    </lineage>
</organism>
<dbReference type="FunCoup" id="A0A061G1B4">
    <property type="interactions" value="73"/>
</dbReference>
<accession>A0A061G1B4</accession>
<dbReference type="GO" id="GO:0005886">
    <property type="term" value="C:plasma membrane"/>
    <property type="evidence" value="ECO:0007669"/>
    <property type="project" value="InterPro"/>
</dbReference>
<dbReference type="Proteomes" id="UP000026915">
    <property type="component" value="Chromosome 3"/>
</dbReference>
<dbReference type="AlphaFoldDB" id="A0A061G1B4"/>
<proteinExistence type="predicted"/>
<dbReference type="EMBL" id="CM001881">
    <property type="protein sequence ID" value="EOY23371.1"/>
    <property type="molecule type" value="Genomic_DNA"/>
</dbReference>
<dbReference type="STRING" id="3641.A0A061G1B4"/>
<dbReference type="PANTHER" id="PTHR33929:SF4">
    <property type="entry name" value="MEMBRANE-ASSOCIATED KINASE REGULATOR 5"/>
    <property type="match status" value="1"/>
</dbReference>
<reference evidence="2 3" key="1">
    <citation type="journal article" date="2013" name="Genome Biol.">
        <title>The genome sequence of the most widely cultivated cacao type and its use to identify candidate genes regulating pod color.</title>
        <authorList>
            <person name="Motamayor J.C."/>
            <person name="Mockaitis K."/>
            <person name="Schmutz J."/>
            <person name="Haiminen N."/>
            <person name="Iii D.L."/>
            <person name="Cornejo O."/>
            <person name="Findley S.D."/>
            <person name="Zheng P."/>
            <person name="Utro F."/>
            <person name="Royaert S."/>
            <person name="Saski C."/>
            <person name="Jenkins J."/>
            <person name="Podicheti R."/>
            <person name="Zhao M."/>
            <person name="Scheffler B.E."/>
            <person name="Stack J.C."/>
            <person name="Feltus F.A."/>
            <person name="Mustiga G.M."/>
            <person name="Amores F."/>
            <person name="Phillips W."/>
            <person name="Marelli J.P."/>
            <person name="May G.D."/>
            <person name="Shapiro H."/>
            <person name="Ma J."/>
            <person name="Bustamante C.D."/>
            <person name="Schnell R.J."/>
            <person name="Main D."/>
            <person name="Gilbert D."/>
            <person name="Parida L."/>
            <person name="Kuhn D.N."/>
        </authorList>
    </citation>
    <scope>NUCLEOTIDE SEQUENCE [LARGE SCALE GENOMIC DNA]</scope>
    <source>
        <strain evidence="3">cv. Matina 1-6</strain>
    </source>
</reference>
<sequence>MDALNFLRFWKPSYGAHKENRNQPCCGNSGTAEVPKSSVVSDHELDEGEDSFIDLELPLHEFDNKGDLHSNNSEENGVRAKKRYDSREDRVLQESAKNVGDKDLDLPQQTRSLSPNDHFSKRKIMPIEPSSKPQSPIALLKSAPKFRVFTLKKSKSMANANTYRAEKTEFIGISMETPKRENQGSSKHLKVTFKIEESPNLPIFTRENSLRKTKGKTEDSLSDDSSKRLSKDLIQKYLNIIKPLYVKVSKRNSQSDKTKALGDLSISSPAASPATVYSLKEKQGNHSTGVRGVCKHLGKSRSASAAASPISRRDDSLVLQHDGIQSAILHCKRSFNSSGAESSWLSRCTSDSSQEKLSNASSTDSSLLSRVTSNSSYDKLMDSSRIYSEEGNVFST</sequence>
<feature type="compositionally biased region" description="Basic and acidic residues" evidence="1">
    <location>
        <begin position="215"/>
        <end position="226"/>
    </location>
</feature>
<feature type="region of interest" description="Disordered" evidence="1">
    <location>
        <begin position="63"/>
        <end position="117"/>
    </location>
</feature>
<feature type="compositionally biased region" description="Basic and acidic residues" evidence="1">
    <location>
        <begin position="83"/>
        <end position="92"/>
    </location>
</feature>
<feature type="region of interest" description="Disordered" evidence="1">
    <location>
        <begin position="17"/>
        <end position="38"/>
    </location>
</feature>
<name>A0A061G1B4_THECC</name>
<dbReference type="OMA" id="EDETTRC"/>
<feature type="region of interest" description="Disordered" evidence="1">
    <location>
        <begin position="204"/>
        <end position="226"/>
    </location>
</feature>
<evidence type="ECO:0000313" key="3">
    <source>
        <dbReference type="Proteomes" id="UP000026915"/>
    </source>
</evidence>
<evidence type="ECO:0000313" key="2">
    <source>
        <dbReference type="EMBL" id="EOY23371.1"/>
    </source>
</evidence>
<evidence type="ECO:0000256" key="1">
    <source>
        <dbReference type="SAM" id="MobiDB-lite"/>
    </source>
</evidence>